<dbReference type="InterPro" id="IPR016177">
    <property type="entry name" value="DNA-bd_dom_sf"/>
</dbReference>
<evidence type="ECO:0000256" key="4">
    <source>
        <dbReference type="ARBA" id="ARBA00023163"/>
    </source>
</evidence>
<dbReference type="EMBL" id="JAWXYG010000008">
    <property type="protein sequence ID" value="KAK4264578.1"/>
    <property type="molecule type" value="Genomic_DNA"/>
</dbReference>
<organism evidence="9 10">
    <name type="scientific">Acacia crassicarpa</name>
    <name type="common">northern wattle</name>
    <dbReference type="NCBI Taxonomy" id="499986"/>
    <lineage>
        <taxon>Eukaryota</taxon>
        <taxon>Viridiplantae</taxon>
        <taxon>Streptophyta</taxon>
        <taxon>Embryophyta</taxon>
        <taxon>Tracheophyta</taxon>
        <taxon>Spermatophyta</taxon>
        <taxon>Magnoliopsida</taxon>
        <taxon>eudicotyledons</taxon>
        <taxon>Gunneridae</taxon>
        <taxon>Pentapetalae</taxon>
        <taxon>rosids</taxon>
        <taxon>fabids</taxon>
        <taxon>Fabales</taxon>
        <taxon>Fabaceae</taxon>
        <taxon>Caesalpinioideae</taxon>
        <taxon>mimosoid clade</taxon>
        <taxon>Acacieae</taxon>
        <taxon>Acacia</taxon>
    </lineage>
</organism>
<feature type="compositionally biased region" description="Polar residues" evidence="7">
    <location>
        <begin position="206"/>
        <end position="219"/>
    </location>
</feature>
<reference evidence="9" key="1">
    <citation type="submission" date="2023-10" db="EMBL/GenBank/DDBJ databases">
        <title>Chromosome-level genome of the transformable northern wattle, Acacia crassicarpa.</title>
        <authorList>
            <person name="Massaro I."/>
            <person name="Sinha N.R."/>
            <person name="Poethig S."/>
            <person name="Leichty A.R."/>
        </authorList>
    </citation>
    <scope>NUCLEOTIDE SEQUENCE</scope>
    <source>
        <strain evidence="9">Acra3RX</strain>
        <tissue evidence="9">Leaf</tissue>
    </source>
</reference>
<dbReference type="SMART" id="SM00380">
    <property type="entry name" value="AP2"/>
    <property type="match status" value="1"/>
</dbReference>
<dbReference type="InterPro" id="IPR001471">
    <property type="entry name" value="AP2/ERF_dom"/>
</dbReference>
<keyword evidence="5" id="KW-0539">Nucleus</keyword>
<feature type="region of interest" description="Disordered" evidence="7">
    <location>
        <begin position="19"/>
        <end position="59"/>
    </location>
</feature>
<evidence type="ECO:0000259" key="8">
    <source>
        <dbReference type="PROSITE" id="PS51032"/>
    </source>
</evidence>
<feature type="compositionally biased region" description="Polar residues" evidence="7">
    <location>
        <begin position="31"/>
        <end position="46"/>
    </location>
</feature>
<accession>A0AAE1MJX3</accession>
<keyword evidence="3" id="KW-0238">DNA-binding</keyword>
<gene>
    <name evidence="9" type="ORF">QN277_025736</name>
</gene>
<keyword evidence="4" id="KW-0804">Transcription</keyword>
<dbReference type="PANTHER" id="PTHR31190">
    <property type="entry name" value="DNA-BINDING DOMAIN"/>
    <property type="match status" value="1"/>
</dbReference>
<dbReference type="GO" id="GO:0003677">
    <property type="term" value="F:DNA binding"/>
    <property type="evidence" value="ECO:0007669"/>
    <property type="project" value="UniProtKB-KW"/>
</dbReference>
<evidence type="ECO:0000256" key="1">
    <source>
        <dbReference type="ARBA" id="ARBA00004123"/>
    </source>
</evidence>
<name>A0AAE1MJX3_9FABA</name>
<dbReference type="PANTHER" id="PTHR31190:SF489">
    <property type="entry name" value="ETHYLENE-RESPONSIVE TRANSCRIPTION FACTOR ERF113-RELATED"/>
    <property type="match status" value="1"/>
</dbReference>
<sequence>MSAMVSALAQVIGASPNVYDHHNPLTDHMTHSTSENAQPSLQPDHQGSTRKRHYRGVRQRPWGKWAAEIRDPKKAARVWLGTFDTAEAAAVAYDEAALRFKGNKAKLNFPERVQLQPPPSMTTTTSFPSSSGEFSFITNPPPHHHQQPPLVLAPPTTTLASQQPYYYHNYQYYQHQQHVPASGGWSHGLFYSPHQQQPPSSSSSSGMSHDQNEQEQQLLQFSMQFGGSSSSTSHPPSNWPYHDFDAKP</sequence>
<keyword evidence="10" id="KW-1185">Reference proteome</keyword>
<evidence type="ECO:0000256" key="3">
    <source>
        <dbReference type="ARBA" id="ARBA00023125"/>
    </source>
</evidence>
<dbReference type="SUPFAM" id="SSF54171">
    <property type="entry name" value="DNA-binding domain"/>
    <property type="match status" value="1"/>
</dbReference>
<dbReference type="PRINTS" id="PR00367">
    <property type="entry name" value="ETHRSPELEMNT"/>
</dbReference>
<dbReference type="InterPro" id="IPR044808">
    <property type="entry name" value="ERF_plant"/>
</dbReference>
<comment type="similarity">
    <text evidence="6">Belongs to the AP2/ERF transcription factor family. ERF subfamily.</text>
</comment>
<dbReference type="Pfam" id="PF00847">
    <property type="entry name" value="AP2"/>
    <property type="match status" value="1"/>
</dbReference>
<comment type="subcellular location">
    <subcellularLocation>
        <location evidence="1">Nucleus</location>
    </subcellularLocation>
</comment>
<keyword evidence="2" id="KW-0805">Transcription regulation</keyword>
<evidence type="ECO:0000313" key="9">
    <source>
        <dbReference type="EMBL" id="KAK4264578.1"/>
    </source>
</evidence>
<evidence type="ECO:0000256" key="5">
    <source>
        <dbReference type="ARBA" id="ARBA00023242"/>
    </source>
</evidence>
<feature type="compositionally biased region" description="Basic residues" evidence="7">
    <location>
        <begin position="48"/>
        <end position="58"/>
    </location>
</feature>
<dbReference type="CDD" id="cd00018">
    <property type="entry name" value="AP2"/>
    <property type="match status" value="1"/>
</dbReference>
<feature type="compositionally biased region" description="Low complexity" evidence="7">
    <location>
        <begin position="220"/>
        <end position="236"/>
    </location>
</feature>
<proteinExistence type="inferred from homology"/>
<dbReference type="GO" id="GO:0003700">
    <property type="term" value="F:DNA-binding transcription factor activity"/>
    <property type="evidence" value="ECO:0007669"/>
    <property type="project" value="InterPro"/>
</dbReference>
<evidence type="ECO:0000256" key="2">
    <source>
        <dbReference type="ARBA" id="ARBA00023015"/>
    </source>
</evidence>
<evidence type="ECO:0000256" key="6">
    <source>
        <dbReference type="ARBA" id="ARBA00024343"/>
    </source>
</evidence>
<feature type="compositionally biased region" description="Basic and acidic residues" evidence="7">
    <location>
        <begin position="19"/>
        <end position="30"/>
    </location>
</feature>
<dbReference type="GO" id="GO:0005634">
    <property type="term" value="C:nucleus"/>
    <property type="evidence" value="ECO:0007669"/>
    <property type="project" value="UniProtKB-SubCell"/>
</dbReference>
<feature type="region of interest" description="Disordered" evidence="7">
    <location>
        <begin position="189"/>
        <end position="248"/>
    </location>
</feature>
<dbReference type="Gene3D" id="3.30.730.10">
    <property type="entry name" value="AP2/ERF domain"/>
    <property type="match status" value="1"/>
</dbReference>
<comment type="caution">
    <text evidence="9">The sequence shown here is derived from an EMBL/GenBank/DDBJ whole genome shotgun (WGS) entry which is preliminary data.</text>
</comment>
<evidence type="ECO:0000313" key="10">
    <source>
        <dbReference type="Proteomes" id="UP001293593"/>
    </source>
</evidence>
<dbReference type="Proteomes" id="UP001293593">
    <property type="component" value="Unassembled WGS sequence"/>
</dbReference>
<protein>
    <recommendedName>
        <fullName evidence="8">AP2/ERF domain-containing protein</fullName>
    </recommendedName>
</protein>
<evidence type="ECO:0000256" key="7">
    <source>
        <dbReference type="SAM" id="MobiDB-lite"/>
    </source>
</evidence>
<dbReference type="InterPro" id="IPR036955">
    <property type="entry name" value="AP2/ERF_dom_sf"/>
</dbReference>
<dbReference type="GO" id="GO:0009873">
    <property type="term" value="P:ethylene-activated signaling pathway"/>
    <property type="evidence" value="ECO:0007669"/>
    <property type="project" value="InterPro"/>
</dbReference>
<feature type="region of interest" description="Disordered" evidence="7">
    <location>
        <begin position="114"/>
        <end position="148"/>
    </location>
</feature>
<feature type="compositionally biased region" description="Low complexity" evidence="7">
    <location>
        <begin position="192"/>
        <end position="205"/>
    </location>
</feature>
<feature type="compositionally biased region" description="Low complexity" evidence="7">
    <location>
        <begin position="121"/>
        <end position="131"/>
    </location>
</feature>
<dbReference type="FunFam" id="3.30.730.10:FF:000001">
    <property type="entry name" value="Ethylene-responsive transcription factor 2"/>
    <property type="match status" value="1"/>
</dbReference>
<feature type="domain" description="AP2/ERF" evidence="8">
    <location>
        <begin position="53"/>
        <end position="110"/>
    </location>
</feature>
<dbReference type="PROSITE" id="PS51032">
    <property type="entry name" value="AP2_ERF"/>
    <property type="match status" value="1"/>
</dbReference>
<dbReference type="AlphaFoldDB" id="A0AAE1MJX3"/>